<keyword evidence="2" id="KW-1003">Cell membrane</keyword>
<dbReference type="PANTHER" id="PTHR46513:SF41">
    <property type="entry name" value="LOW-DENSITY LIPOPROTEIN RECEPTOR-RELATED PROTEIN"/>
    <property type="match status" value="1"/>
</dbReference>
<evidence type="ECO:0000256" key="3">
    <source>
        <dbReference type="ARBA" id="ARBA00022536"/>
    </source>
</evidence>
<sequence>MKMRIELVIPSLCCLYYTICQAYSPKLLYANRNDIRIVQKTRKHNRTEEIVVDGLEDAIVAVEFSYAEGYIFWTHVTVSKIKRISFREKRRIVKDVVSLGLRKPEGLAVDWVARKLYWTDCGDADWPTNRIEVANLDGTYRKVLFWRNLGLPRAIVVDPLSGYMFWTDWGDKPKIERAEMDGSNRQEIIWQDIFWPNGVTMDYSAKKIYWTDAKLFYIDKANYDGSQREKVFRSPSQCNLGHPFDLTLYENKIYWTDWKSRGIHSSNKNDGMRCQLISQSSHPHMGIMAFESTRQKPRPGINPCNLTTNGGCSDLCLLNTRGHSCACPTGVKLLPDQTTCEQGPVKFLLVARKQDILIISLDTPDFTEVVVPVSDVQVIISIQIKHPDGLAVDWVARNLYWTDTGTDRIEVSRLNGSSRKVLISENLDEPRAIALDPARGYMFWTDWGKSPKIERAGLDGGHRVTLVNTSIVWPNGIAIDFKAQKIYWADARLDKIEVMNMDGSQRSVVLDKDLPHVFGFTLLGNRLYWTDWQTKSIESVNKRTGDGRKTLIQSLPGLMGLKAVNLNLDLGSNPCQKNNGGCSHLCLYRRRGVKCECPDGMEILADKKMPEAFLLFSSNDSIRRISLDTNKGAVTRLVSVKDARALDFNAREMQIYWTDATERTISRAFLNGTNIEPIIEVDLAFPDGLAVDWIAQNLYWTDARTHRIEASRLDGRHRKLLIWKDVWQPNELALDPVSGHMYWVNGGRNSTIEIADLDGSNRRILFTNPNPPTGLTIDFSTGLLFWADQDERKIECAYLNGTNRRVVVSGLSKTFALTQFKDYIYYADWSTIYRTNKTNGLDRTRIKRSIEVVMDILVFHRSRQEGWNVCAADNNGCSHLCFAKPDRTRVCSCPTHYELSETDNKTCKAPSVFILFSTKSIIRRVLIDSADNVDVALPVRGLNDVLAIDYDIKSQLVFWIDGQTKQIMCARQNGTGVQTLKLNKSASPFDLAIDPYGQLLYWTDSVSNSINVYSLRKKTNVGAVFKRDYVYPRSIDYVYWIDKDTRNVEKVKKYNDSSRELVQDYVDDLSDIAVVDISASTDHHPCYKNNCTHLCWVEKDGHAQCSCPMDLILNDDNLICGGN</sequence>
<evidence type="ECO:0000256" key="1">
    <source>
        <dbReference type="ARBA" id="ARBA00004251"/>
    </source>
</evidence>
<feature type="domain" description="EGF-like" evidence="9">
    <location>
        <begin position="1085"/>
        <end position="1121"/>
    </location>
</feature>
<keyword evidence="3" id="KW-0245">EGF-like domain</keyword>
<feature type="repeat" description="LDL-receptor class B" evidence="8">
    <location>
        <begin position="397"/>
        <end position="439"/>
    </location>
</feature>
<dbReference type="GO" id="GO:0005886">
    <property type="term" value="C:plasma membrane"/>
    <property type="evidence" value="ECO:0007669"/>
    <property type="project" value="UniProtKB-SubCell"/>
</dbReference>
<name>A0AAD9VC91_ACRCE</name>
<dbReference type="SUPFAM" id="SSF57196">
    <property type="entry name" value="EGF/Laminin"/>
    <property type="match status" value="3"/>
</dbReference>
<evidence type="ECO:0000256" key="6">
    <source>
        <dbReference type="ARBA" id="ARBA00023157"/>
    </source>
</evidence>
<dbReference type="InterPro" id="IPR011042">
    <property type="entry name" value="6-blade_b-propeller_TolB-like"/>
</dbReference>
<feature type="domain" description="EGF-like" evidence="9">
    <location>
        <begin position="869"/>
        <end position="908"/>
    </location>
</feature>
<reference evidence="10" key="2">
    <citation type="journal article" date="2023" name="Science">
        <title>Genomic signatures of disease resistance in endangered staghorn corals.</title>
        <authorList>
            <person name="Vollmer S.V."/>
            <person name="Selwyn J.D."/>
            <person name="Despard B.A."/>
            <person name="Roesel C.L."/>
        </authorList>
    </citation>
    <scope>NUCLEOTIDE SEQUENCE</scope>
    <source>
        <strain evidence="10">K2</strain>
    </source>
</reference>
<dbReference type="InterPro" id="IPR000742">
    <property type="entry name" value="EGF"/>
</dbReference>
<keyword evidence="2" id="KW-0472">Membrane</keyword>
<feature type="repeat" description="LDL-receptor class B" evidence="8">
    <location>
        <begin position="696"/>
        <end position="738"/>
    </location>
</feature>
<dbReference type="SMART" id="SM00135">
    <property type="entry name" value="LY"/>
    <property type="match status" value="16"/>
</dbReference>
<dbReference type="Pfam" id="PF00058">
    <property type="entry name" value="Ldl_recept_b"/>
    <property type="match status" value="10"/>
</dbReference>
<gene>
    <name evidence="10" type="ORF">P5673_006125</name>
</gene>
<evidence type="ECO:0000256" key="8">
    <source>
        <dbReference type="PROSITE-ProRule" id="PRU00461"/>
    </source>
</evidence>
<feature type="repeat" description="LDL-receptor class B" evidence="8">
    <location>
        <begin position="206"/>
        <end position="252"/>
    </location>
</feature>
<dbReference type="InterPro" id="IPR000033">
    <property type="entry name" value="LDLR_classB_rpt"/>
</dbReference>
<feature type="repeat" description="LDL-receptor class B" evidence="8">
    <location>
        <begin position="114"/>
        <end position="161"/>
    </location>
</feature>
<keyword evidence="10" id="KW-0449">Lipoprotein</keyword>
<evidence type="ECO:0000256" key="7">
    <source>
        <dbReference type="ARBA" id="ARBA00023180"/>
    </source>
</evidence>
<comment type="subcellular location">
    <subcellularLocation>
        <location evidence="1">Cell membrane</location>
        <topology evidence="1">Single-pass type I membrane protein</topology>
    </subcellularLocation>
</comment>
<feature type="domain" description="EGF-like" evidence="9">
    <location>
        <begin position="303"/>
        <end position="341"/>
    </location>
</feature>
<keyword evidence="7" id="KW-0325">Glycoprotein</keyword>
<proteinExistence type="predicted"/>
<dbReference type="InterPro" id="IPR050778">
    <property type="entry name" value="Cueball_EGF_LRP_Nidogen"/>
</dbReference>
<feature type="repeat" description="LDL-receptor class B" evidence="8">
    <location>
        <begin position="440"/>
        <end position="483"/>
    </location>
</feature>
<feature type="repeat" description="LDL-receptor class B" evidence="8">
    <location>
        <begin position="955"/>
        <end position="997"/>
    </location>
</feature>
<accession>A0AAD9VC91</accession>
<dbReference type="PANTHER" id="PTHR46513">
    <property type="entry name" value="VITELLOGENIN RECEPTOR-LIKE PROTEIN-RELATED-RELATED"/>
    <property type="match status" value="1"/>
</dbReference>
<dbReference type="FunFam" id="2.120.10.30:FF:000008">
    <property type="entry name" value="Low-density lipoprotein receptor-related protein 4"/>
    <property type="match status" value="2"/>
</dbReference>
<organism evidence="10 11">
    <name type="scientific">Acropora cervicornis</name>
    <name type="common">Staghorn coral</name>
    <dbReference type="NCBI Taxonomy" id="6130"/>
    <lineage>
        <taxon>Eukaryota</taxon>
        <taxon>Metazoa</taxon>
        <taxon>Cnidaria</taxon>
        <taxon>Anthozoa</taxon>
        <taxon>Hexacorallia</taxon>
        <taxon>Scleractinia</taxon>
        <taxon>Astrocoeniina</taxon>
        <taxon>Acroporidae</taxon>
        <taxon>Acropora</taxon>
    </lineage>
</organism>
<evidence type="ECO:0000256" key="4">
    <source>
        <dbReference type="ARBA" id="ARBA00022729"/>
    </source>
</evidence>
<dbReference type="AlphaFoldDB" id="A0AAD9VC91"/>
<evidence type="ECO:0000259" key="9">
    <source>
        <dbReference type="SMART" id="SM00181"/>
    </source>
</evidence>
<evidence type="ECO:0000313" key="10">
    <source>
        <dbReference type="EMBL" id="KAK2569223.1"/>
    </source>
</evidence>
<dbReference type="Gene3D" id="2.120.10.30">
    <property type="entry name" value="TolB, C-terminal domain"/>
    <property type="match status" value="5"/>
</dbReference>
<dbReference type="Gene3D" id="2.10.25.10">
    <property type="entry name" value="Laminin"/>
    <property type="match status" value="1"/>
</dbReference>
<evidence type="ECO:0000256" key="5">
    <source>
        <dbReference type="ARBA" id="ARBA00022737"/>
    </source>
</evidence>
<feature type="repeat" description="LDL-receptor class B" evidence="8">
    <location>
        <begin position="653"/>
        <end position="695"/>
    </location>
</feature>
<keyword evidence="5" id="KW-0677">Repeat</keyword>
<dbReference type="EMBL" id="JARQWQ010000010">
    <property type="protein sequence ID" value="KAK2569223.1"/>
    <property type="molecule type" value="Genomic_DNA"/>
</dbReference>
<feature type="repeat" description="LDL-receptor class B" evidence="8">
    <location>
        <begin position="739"/>
        <end position="781"/>
    </location>
</feature>
<evidence type="ECO:0000313" key="11">
    <source>
        <dbReference type="Proteomes" id="UP001249851"/>
    </source>
</evidence>
<dbReference type="SUPFAM" id="SSF63825">
    <property type="entry name" value="YWTD domain"/>
    <property type="match status" value="4"/>
</dbReference>
<keyword evidence="6" id="KW-1015">Disulfide bond</keyword>
<keyword evidence="11" id="KW-1185">Reference proteome</keyword>
<evidence type="ECO:0000256" key="2">
    <source>
        <dbReference type="ARBA" id="ARBA00022475"/>
    </source>
</evidence>
<dbReference type="Pfam" id="PF14670">
    <property type="entry name" value="FXa_inhibition"/>
    <property type="match status" value="3"/>
</dbReference>
<comment type="caution">
    <text evidence="10">The sequence shown here is derived from an EMBL/GenBank/DDBJ whole genome shotgun (WGS) entry which is preliminary data.</text>
</comment>
<dbReference type="SMART" id="SM00181">
    <property type="entry name" value="EGF"/>
    <property type="match status" value="4"/>
</dbReference>
<keyword evidence="4" id="KW-0732">Signal</keyword>
<dbReference type="Proteomes" id="UP001249851">
    <property type="component" value="Unassembled WGS sequence"/>
</dbReference>
<feature type="domain" description="EGF-like" evidence="9">
    <location>
        <begin position="574"/>
        <end position="614"/>
    </location>
</feature>
<protein>
    <submittedName>
        <fullName evidence="10">Low-density lipoprotein receptor-related protein 6</fullName>
    </submittedName>
</protein>
<dbReference type="FunFam" id="2.120.10.30:FF:000241">
    <property type="entry name" value="Low-density lipoprotein receptor-related protein 6"/>
    <property type="match status" value="1"/>
</dbReference>
<keyword evidence="10" id="KW-0675">Receptor</keyword>
<feature type="repeat" description="LDL-receptor class B" evidence="8">
    <location>
        <begin position="162"/>
        <end position="205"/>
    </location>
</feature>
<reference evidence="10" key="1">
    <citation type="journal article" date="2023" name="G3 (Bethesda)">
        <title>Whole genome assembly and annotation of the endangered Caribbean coral Acropora cervicornis.</title>
        <authorList>
            <person name="Selwyn J.D."/>
            <person name="Vollmer S.V."/>
        </authorList>
    </citation>
    <scope>NUCLEOTIDE SEQUENCE</scope>
    <source>
        <strain evidence="10">K2</strain>
    </source>
</reference>
<feature type="repeat" description="LDL-receptor class B" evidence="8">
    <location>
        <begin position="484"/>
        <end position="526"/>
    </location>
</feature>
<dbReference type="PROSITE" id="PS51120">
    <property type="entry name" value="LDLRB"/>
    <property type="match status" value="10"/>
</dbReference>